<proteinExistence type="predicted"/>
<name>A0A5J9T0Y7_9POAL</name>
<dbReference type="Gramene" id="TVU05039">
    <property type="protein sequence ID" value="TVU05039"/>
    <property type="gene ID" value="EJB05_48187"/>
</dbReference>
<comment type="caution">
    <text evidence="2">The sequence shown here is derived from an EMBL/GenBank/DDBJ whole genome shotgun (WGS) entry which is preliminary data.</text>
</comment>
<evidence type="ECO:0000313" key="2">
    <source>
        <dbReference type="EMBL" id="TVU05039.1"/>
    </source>
</evidence>
<protein>
    <recommendedName>
        <fullName evidence="1">F-box domain-containing protein</fullName>
    </recommendedName>
</protein>
<dbReference type="Pfam" id="PF12937">
    <property type="entry name" value="F-box-like"/>
    <property type="match status" value="1"/>
</dbReference>
<accession>A0A5J9T0Y7</accession>
<keyword evidence="3" id="KW-1185">Reference proteome</keyword>
<organism evidence="2 3">
    <name type="scientific">Eragrostis curvula</name>
    <name type="common">weeping love grass</name>
    <dbReference type="NCBI Taxonomy" id="38414"/>
    <lineage>
        <taxon>Eukaryota</taxon>
        <taxon>Viridiplantae</taxon>
        <taxon>Streptophyta</taxon>
        <taxon>Embryophyta</taxon>
        <taxon>Tracheophyta</taxon>
        <taxon>Spermatophyta</taxon>
        <taxon>Magnoliopsida</taxon>
        <taxon>Liliopsida</taxon>
        <taxon>Poales</taxon>
        <taxon>Poaceae</taxon>
        <taxon>PACMAD clade</taxon>
        <taxon>Chloridoideae</taxon>
        <taxon>Eragrostideae</taxon>
        <taxon>Eragrostidinae</taxon>
        <taxon>Eragrostis</taxon>
    </lineage>
</organism>
<dbReference type="InterPro" id="IPR001810">
    <property type="entry name" value="F-box_dom"/>
</dbReference>
<dbReference type="PANTHER" id="PTHR38926:SF74">
    <property type="entry name" value="OS08G0193600 PROTEIN"/>
    <property type="match status" value="1"/>
</dbReference>
<dbReference type="Gene3D" id="3.80.10.10">
    <property type="entry name" value="Ribonuclease Inhibitor"/>
    <property type="match status" value="1"/>
</dbReference>
<feature type="domain" description="F-box" evidence="1">
    <location>
        <begin position="12"/>
        <end position="59"/>
    </location>
</feature>
<dbReference type="FunFam" id="1.20.1280.50:FF:000037">
    <property type="entry name" value="F-box protein SKIP19"/>
    <property type="match status" value="1"/>
</dbReference>
<dbReference type="PANTHER" id="PTHR38926">
    <property type="entry name" value="F-BOX DOMAIN CONTAINING PROTEIN, EXPRESSED"/>
    <property type="match status" value="1"/>
</dbReference>
<dbReference type="EMBL" id="RWGY01000051">
    <property type="protein sequence ID" value="TVU05039.1"/>
    <property type="molecule type" value="Genomic_DNA"/>
</dbReference>
<dbReference type="InterPro" id="IPR032675">
    <property type="entry name" value="LRR_dom_sf"/>
</dbReference>
<dbReference type="SUPFAM" id="SSF81383">
    <property type="entry name" value="F-box domain"/>
    <property type="match status" value="1"/>
</dbReference>
<evidence type="ECO:0000313" key="3">
    <source>
        <dbReference type="Proteomes" id="UP000324897"/>
    </source>
</evidence>
<dbReference type="InterPro" id="IPR036047">
    <property type="entry name" value="F-box-like_dom_sf"/>
</dbReference>
<dbReference type="OrthoDB" id="688218at2759"/>
<gene>
    <name evidence="2" type="ORF">EJB05_48187</name>
</gene>
<evidence type="ECO:0000259" key="1">
    <source>
        <dbReference type="Pfam" id="PF12937"/>
    </source>
</evidence>
<sequence length="270" mass="30830">MGNLEPEETRDWAVLPVDLLCDIFHRTRQADILGGAGLVCTSWRRVAADEPTLWRCIDLSFQKGENKYVNERVYLERLAMGRTAVDRSAGRCESFRGFADRHLLAYLAARYIYSAACMARSSDPEYVYLLTINLISAAYIYVQCRAPSLRILHVTSLWCLPKAFEDRVIGKLPMLEELVIFGGRLLQSNLRAFLKHCPRLQLLETGNLCSSDTQLGYKLLRMCRSKIKVYNLPWTICAHCYSWSCRIEKRLHEERGGGVDKSHTLCSGIN</sequence>
<feature type="non-terminal residue" evidence="2">
    <location>
        <position position="1"/>
    </location>
</feature>
<dbReference type="AlphaFoldDB" id="A0A5J9T0Y7"/>
<reference evidence="2 3" key="1">
    <citation type="journal article" date="2019" name="Sci. Rep.">
        <title>A high-quality genome of Eragrostis curvula grass provides insights into Poaceae evolution and supports new strategies to enhance forage quality.</title>
        <authorList>
            <person name="Carballo J."/>
            <person name="Santos B.A.C.M."/>
            <person name="Zappacosta D."/>
            <person name="Garbus I."/>
            <person name="Selva J.P."/>
            <person name="Gallo C.A."/>
            <person name="Diaz A."/>
            <person name="Albertini E."/>
            <person name="Caccamo M."/>
            <person name="Echenique V."/>
        </authorList>
    </citation>
    <scope>NUCLEOTIDE SEQUENCE [LARGE SCALE GENOMIC DNA]</scope>
    <source>
        <strain evidence="3">cv. Victoria</strain>
        <tissue evidence="2">Leaf</tissue>
    </source>
</reference>
<dbReference type="Proteomes" id="UP000324897">
    <property type="component" value="Unassembled WGS sequence"/>
</dbReference>